<keyword evidence="6 8" id="KW-0472">Membrane</keyword>
<evidence type="ECO:0000256" key="4">
    <source>
        <dbReference type="ARBA" id="ARBA00022692"/>
    </source>
</evidence>
<keyword evidence="11" id="KW-1185">Reference proteome</keyword>
<evidence type="ECO:0000313" key="11">
    <source>
        <dbReference type="Proteomes" id="UP001523401"/>
    </source>
</evidence>
<dbReference type="Proteomes" id="UP001523401">
    <property type="component" value="Unassembled WGS sequence"/>
</dbReference>
<dbReference type="PROSITE" id="PS50850">
    <property type="entry name" value="MFS"/>
    <property type="match status" value="1"/>
</dbReference>
<feature type="transmembrane region" description="Helical" evidence="8">
    <location>
        <begin position="335"/>
        <end position="358"/>
    </location>
</feature>
<feature type="transmembrane region" description="Helical" evidence="8">
    <location>
        <begin position="459"/>
        <end position="479"/>
    </location>
</feature>
<feature type="transmembrane region" description="Helical" evidence="8">
    <location>
        <begin position="149"/>
        <end position="170"/>
    </location>
</feature>
<dbReference type="Pfam" id="PF00083">
    <property type="entry name" value="Sugar_tr"/>
    <property type="match status" value="1"/>
</dbReference>
<feature type="transmembrane region" description="Helical" evidence="8">
    <location>
        <begin position="96"/>
        <end position="116"/>
    </location>
</feature>
<reference evidence="10 11" key="1">
    <citation type="submission" date="2022-06" db="EMBL/GenBank/DDBJ databases">
        <title>Whole-genome of Asaia lannensis strain LMG 27011T.</title>
        <authorList>
            <person name="Sombolestani A."/>
        </authorList>
    </citation>
    <scope>NUCLEOTIDE SEQUENCE [LARGE SCALE GENOMIC DNA]</scope>
    <source>
        <strain evidence="10 11">NBRC 102526</strain>
    </source>
</reference>
<dbReference type="InterPro" id="IPR005829">
    <property type="entry name" value="Sugar_transporter_CS"/>
</dbReference>
<dbReference type="PROSITE" id="PS00216">
    <property type="entry name" value="SUGAR_TRANSPORT_1"/>
    <property type="match status" value="1"/>
</dbReference>
<protein>
    <submittedName>
        <fullName evidence="10">Sugar porter family MFS transporter</fullName>
    </submittedName>
</protein>
<keyword evidence="3 7" id="KW-0813">Transport</keyword>
<organism evidence="10 11">
    <name type="scientific">Asaia lannensis NBRC 102526</name>
    <dbReference type="NCBI Taxonomy" id="1307926"/>
    <lineage>
        <taxon>Bacteria</taxon>
        <taxon>Pseudomonadati</taxon>
        <taxon>Pseudomonadota</taxon>
        <taxon>Alphaproteobacteria</taxon>
        <taxon>Acetobacterales</taxon>
        <taxon>Acetobacteraceae</taxon>
        <taxon>Asaia</taxon>
    </lineage>
</organism>
<evidence type="ECO:0000256" key="2">
    <source>
        <dbReference type="ARBA" id="ARBA00010992"/>
    </source>
</evidence>
<dbReference type="SUPFAM" id="SSF103473">
    <property type="entry name" value="MFS general substrate transporter"/>
    <property type="match status" value="1"/>
</dbReference>
<feature type="transmembrane region" description="Helical" evidence="8">
    <location>
        <begin position="370"/>
        <end position="388"/>
    </location>
</feature>
<dbReference type="InterPro" id="IPR005828">
    <property type="entry name" value="MFS_sugar_transport-like"/>
</dbReference>
<dbReference type="PRINTS" id="PR00171">
    <property type="entry name" value="SUGRTRNSPORT"/>
</dbReference>
<evidence type="ECO:0000256" key="6">
    <source>
        <dbReference type="ARBA" id="ARBA00023136"/>
    </source>
</evidence>
<feature type="transmembrane region" description="Helical" evidence="8">
    <location>
        <begin position="394"/>
        <end position="421"/>
    </location>
</feature>
<dbReference type="InterPro" id="IPR020846">
    <property type="entry name" value="MFS_dom"/>
</dbReference>
<keyword evidence="5 8" id="KW-1133">Transmembrane helix</keyword>
<evidence type="ECO:0000259" key="9">
    <source>
        <dbReference type="PROSITE" id="PS50850"/>
    </source>
</evidence>
<feature type="transmembrane region" description="Helical" evidence="8">
    <location>
        <begin position="223"/>
        <end position="241"/>
    </location>
</feature>
<feature type="transmembrane region" description="Helical" evidence="8">
    <location>
        <begin position="299"/>
        <end position="323"/>
    </location>
</feature>
<keyword evidence="4 8" id="KW-0812">Transmembrane</keyword>
<evidence type="ECO:0000256" key="1">
    <source>
        <dbReference type="ARBA" id="ARBA00004141"/>
    </source>
</evidence>
<sequence length="507" mass="53441">MSSAIPSRATGAIAASGAPTVDISPNVAPADSPSFDNASFGNTRSGNTSSGHRRVFIASCVAGLAGILFGYDQGIISAALLTLGDSFPLDTFGKQAIAAGMVAGALLGCMGAGPLSDRWGRRLLVGLSGALFLLGSVGSAMAMSPTELTLMRVLLGLAVGAASQIVPVYIAELAPAARRGRLVLLFQLAIVGGVLISSLIGWWLSDSALLIRLLGRGGDWRMMVLIGAIPAMMLLIGLAFLPESPRFLASKGQRDKAIAILRSLRGPDENPEAEMRDIEDAAQEQGSWRILFSRRLRPALIAGTGLAMFSQITGTNAVLTYAPTILSGAGFDRNSALLISLAIGVAITIATVFGFWAVDHWGRRRLMLRVLPGSILALIVLAIVFFGGDPEGAGRIFAVAGLLIYVLCTLGSINASLWLVGAEVFPLSVRGKGMGLVTISHWSFDLLISMITLSIISMISVSGTFLLFAGLTTLAWLFIHRYIPETRGRSLEDIERSLNSGDFLSRR</sequence>
<evidence type="ECO:0000256" key="3">
    <source>
        <dbReference type="ARBA" id="ARBA00022448"/>
    </source>
</evidence>
<feature type="domain" description="Major facilitator superfamily (MFS) profile" evidence="9">
    <location>
        <begin position="58"/>
        <end position="487"/>
    </location>
</feature>
<dbReference type="InterPro" id="IPR003663">
    <property type="entry name" value="Sugar/inositol_transpt"/>
</dbReference>
<dbReference type="NCBIfam" id="TIGR00879">
    <property type="entry name" value="SP"/>
    <property type="match status" value="1"/>
</dbReference>
<dbReference type="EMBL" id="JAMXQU010000011">
    <property type="protein sequence ID" value="MCO6160840.1"/>
    <property type="molecule type" value="Genomic_DNA"/>
</dbReference>
<gene>
    <name evidence="10" type="ORF">NF685_12440</name>
</gene>
<evidence type="ECO:0000256" key="8">
    <source>
        <dbReference type="SAM" id="Phobius"/>
    </source>
</evidence>
<dbReference type="PANTHER" id="PTHR48020">
    <property type="entry name" value="PROTON MYO-INOSITOL COTRANSPORTER"/>
    <property type="match status" value="1"/>
</dbReference>
<comment type="subcellular location">
    <subcellularLocation>
        <location evidence="1">Membrane</location>
        <topology evidence="1">Multi-pass membrane protein</topology>
    </subcellularLocation>
</comment>
<dbReference type="Gene3D" id="1.20.1250.20">
    <property type="entry name" value="MFS general substrate transporter like domains"/>
    <property type="match status" value="1"/>
</dbReference>
<dbReference type="PANTHER" id="PTHR48020:SF12">
    <property type="entry name" value="PROTON MYO-INOSITOL COTRANSPORTER"/>
    <property type="match status" value="1"/>
</dbReference>
<accession>A0ABT1CJ12</accession>
<evidence type="ECO:0000256" key="7">
    <source>
        <dbReference type="RuleBase" id="RU003346"/>
    </source>
</evidence>
<dbReference type="InterPro" id="IPR036259">
    <property type="entry name" value="MFS_trans_sf"/>
</dbReference>
<feature type="transmembrane region" description="Helical" evidence="8">
    <location>
        <begin position="182"/>
        <end position="203"/>
    </location>
</feature>
<comment type="caution">
    <text evidence="10">The sequence shown here is derived from an EMBL/GenBank/DDBJ whole genome shotgun (WGS) entry which is preliminary data.</text>
</comment>
<name>A0ABT1CJ12_9PROT</name>
<dbReference type="InterPro" id="IPR050814">
    <property type="entry name" value="Myo-inositol_Transporter"/>
</dbReference>
<evidence type="ECO:0000313" key="10">
    <source>
        <dbReference type="EMBL" id="MCO6160840.1"/>
    </source>
</evidence>
<feature type="transmembrane region" description="Helical" evidence="8">
    <location>
        <begin position="123"/>
        <end position="143"/>
    </location>
</feature>
<dbReference type="PROSITE" id="PS00217">
    <property type="entry name" value="SUGAR_TRANSPORT_2"/>
    <property type="match status" value="1"/>
</dbReference>
<evidence type="ECO:0000256" key="5">
    <source>
        <dbReference type="ARBA" id="ARBA00022989"/>
    </source>
</evidence>
<comment type="similarity">
    <text evidence="2 7">Belongs to the major facilitator superfamily. Sugar transporter (TC 2.A.1.1) family.</text>
</comment>
<proteinExistence type="inferred from homology"/>
<dbReference type="RefSeq" id="WP_252849866.1">
    <property type="nucleotide sequence ID" value="NZ_BAPW01000040.1"/>
</dbReference>
<feature type="transmembrane region" description="Helical" evidence="8">
    <location>
        <begin position="433"/>
        <end position="453"/>
    </location>
</feature>
<feature type="transmembrane region" description="Helical" evidence="8">
    <location>
        <begin position="55"/>
        <end position="76"/>
    </location>
</feature>